<evidence type="ECO:0000313" key="2">
    <source>
        <dbReference type="Proteomes" id="UP000725649"/>
    </source>
</evidence>
<comment type="caution">
    <text evidence="1">The sequence shown here is derived from an EMBL/GenBank/DDBJ whole genome shotgun (WGS) entry which is preliminary data.</text>
</comment>
<accession>A0A928HF32</accession>
<name>A0A928HF32_9BACT</name>
<organism evidence="1 2">
    <name type="scientific">Candidatus Avelusimicrobium gallicola</name>
    <dbReference type="NCBI Taxonomy" id="2562704"/>
    <lineage>
        <taxon>Bacteria</taxon>
        <taxon>Pseudomonadati</taxon>
        <taxon>Elusimicrobiota</taxon>
        <taxon>Elusimicrobia</taxon>
        <taxon>Elusimicrobiales</taxon>
        <taxon>Elusimicrobiaceae</taxon>
        <taxon>Candidatus Avelusimicrobium</taxon>
    </lineage>
</organism>
<dbReference type="Proteomes" id="UP000725649">
    <property type="component" value="Unassembled WGS sequence"/>
</dbReference>
<proteinExistence type="predicted"/>
<dbReference type="AlphaFoldDB" id="A0A928HF32"/>
<reference evidence="1" key="1">
    <citation type="submission" date="2019-04" db="EMBL/GenBank/DDBJ databases">
        <title>Evolution of Biomass-Degrading Anaerobic Consortia Revealed by Metagenomics.</title>
        <authorList>
            <person name="Peng X."/>
        </authorList>
    </citation>
    <scope>NUCLEOTIDE SEQUENCE</scope>
    <source>
        <strain evidence="1">SIG66</strain>
    </source>
</reference>
<gene>
    <name evidence="1" type="ORF">E7027_04365</name>
</gene>
<dbReference type="EMBL" id="SUVG01000004">
    <property type="protein sequence ID" value="MBE6421348.1"/>
    <property type="molecule type" value="Genomic_DNA"/>
</dbReference>
<evidence type="ECO:0000313" key="1">
    <source>
        <dbReference type="EMBL" id="MBE6421348.1"/>
    </source>
</evidence>
<protein>
    <submittedName>
        <fullName evidence="1">Uncharacterized protein</fullName>
    </submittedName>
</protein>
<sequence length="131" mass="15300">MKINDEKHLLFLHILDAMKVQANAQECFLVDRIRAEFENMFSMELNYARTRNTAEFDEDVRNVRDALYQACKKHPLFANSPEQGVCILLEEVGELAQEVNDNSLDYQWKSRAYEEAAQVAAVAIRFMRKIR</sequence>